<dbReference type="SUPFAM" id="SSF46689">
    <property type="entry name" value="Homeodomain-like"/>
    <property type="match status" value="1"/>
</dbReference>
<dbReference type="RefSeq" id="WP_166850886.1">
    <property type="nucleotide sequence ID" value="NZ_JAAONY010000001.1"/>
</dbReference>
<gene>
    <name evidence="4" type="ORF">HNR48_000832</name>
</gene>
<reference evidence="4 5" key="1">
    <citation type="submission" date="2020-08" db="EMBL/GenBank/DDBJ databases">
        <title>Genomic Encyclopedia of Type Strains, Phase IV (KMG-IV): sequencing the most valuable type-strain genomes for metagenomic binning, comparative biology and taxonomic classification.</title>
        <authorList>
            <person name="Goeker M."/>
        </authorList>
    </citation>
    <scope>NUCLEOTIDE SEQUENCE [LARGE SCALE GENOMIC DNA]</scope>
    <source>
        <strain evidence="4 5">DSM 22368</strain>
    </source>
</reference>
<evidence type="ECO:0000259" key="3">
    <source>
        <dbReference type="PROSITE" id="PS50977"/>
    </source>
</evidence>
<dbReference type="Pfam" id="PF00440">
    <property type="entry name" value="TetR_N"/>
    <property type="match status" value="1"/>
</dbReference>
<accession>A0A7X0JQR5</accession>
<proteinExistence type="predicted"/>
<dbReference type="InterPro" id="IPR009057">
    <property type="entry name" value="Homeodomain-like_sf"/>
</dbReference>
<evidence type="ECO:0000256" key="2">
    <source>
        <dbReference type="PROSITE-ProRule" id="PRU00335"/>
    </source>
</evidence>
<dbReference type="Proteomes" id="UP000528457">
    <property type="component" value="Unassembled WGS sequence"/>
</dbReference>
<sequence>MSDKNRSQFSKDTILEATLYVLLEDGIKGIKFQSVSERAGVYPSSISYHFKTIENLIESAFHFYMAHYNREMADYRDYAKSLINNFSKADLNSQGERDDVLKKYSQVLLEVATPNNDQYVYLMELDRLFRNELVNYPAIAKKIAAQDRADIELMKSFFVLFSSPNAHTDAIHLMALLSHLNNQFLQHGPKASNRGESLELILTLLKKSIPPIS</sequence>
<organism evidence="4 5">
    <name type="scientific">Pseudoteredinibacter isoporae</name>
    <dbReference type="NCBI Taxonomy" id="570281"/>
    <lineage>
        <taxon>Bacteria</taxon>
        <taxon>Pseudomonadati</taxon>
        <taxon>Pseudomonadota</taxon>
        <taxon>Gammaproteobacteria</taxon>
        <taxon>Cellvibrionales</taxon>
        <taxon>Cellvibrionaceae</taxon>
        <taxon>Pseudoteredinibacter</taxon>
    </lineage>
</organism>
<protein>
    <submittedName>
        <fullName evidence="4">AcrR family transcriptional regulator</fullName>
    </submittedName>
</protein>
<feature type="DNA-binding region" description="H-T-H motif" evidence="2">
    <location>
        <begin position="31"/>
        <end position="50"/>
    </location>
</feature>
<dbReference type="EMBL" id="JACHHT010000001">
    <property type="protein sequence ID" value="MBB6520554.1"/>
    <property type="molecule type" value="Genomic_DNA"/>
</dbReference>
<name>A0A7X0JQR5_9GAMM</name>
<dbReference type="GO" id="GO:0003677">
    <property type="term" value="F:DNA binding"/>
    <property type="evidence" value="ECO:0007669"/>
    <property type="project" value="UniProtKB-UniRule"/>
</dbReference>
<feature type="domain" description="HTH tetR-type" evidence="3">
    <location>
        <begin position="8"/>
        <end position="68"/>
    </location>
</feature>
<dbReference type="AlphaFoldDB" id="A0A7X0JQR5"/>
<comment type="caution">
    <text evidence="4">The sequence shown here is derived from an EMBL/GenBank/DDBJ whole genome shotgun (WGS) entry which is preliminary data.</text>
</comment>
<evidence type="ECO:0000313" key="5">
    <source>
        <dbReference type="Proteomes" id="UP000528457"/>
    </source>
</evidence>
<evidence type="ECO:0000313" key="4">
    <source>
        <dbReference type="EMBL" id="MBB6520554.1"/>
    </source>
</evidence>
<dbReference type="InParanoid" id="A0A7X0JQR5"/>
<evidence type="ECO:0000256" key="1">
    <source>
        <dbReference type="ARBA" id="ARBA00023125"/>
    </source>
</evidence>
<dbReference type="PROSITE" id="PS50977">
    <property type="entry name" value="HTH_TETR_2"/>
    <property type="match status" value="1"/>
</dbReference>
<dbReference type="Gene3D" id="1.10.357.10">
    <property type="entry name" value="Tetracycline Repressor, domain 2"/>
    <property type="match status" value="1"/>
</dbReference>
<keyword evidence="1 2" id="KW-0238">DNA-binding</keyword>
<dbReference type="InterPro" id="IPR001647">
    <property type="entry name" value="HTH_TetR"/>
</dbReference>
<keyword evidence="5" id="KW-1185">Reference proteome</keyword>